<feature type="compositionally biased region" description="Acidic residues" evidence="1">
    <location>
        <begin position="86"/>
        <end position="97"/>
    </location>
</feature>
<feature type="compositionally biased region" description="Low complexity" evidence="1">
    <location>
        <begin position="839"/>
        <end position="851"/>
    </location>
</feature>
<dbReference type="OMA" id="MMDYIYE"/>
<protein>
    <submittedName>
        <fullName evidence="2">Uncharacterized protein</fullName>
    </submittedName>
</protein>
<sequence length="915" mass="95453">MPIKAKKVEKDRASAFDRGQFAGTCASATTGKRSYYYEEERRNEVLDAAAAGSSSSSSSRSSSLAWAGASPSLTESPAATHSGIHDEEDEDISDDEEVVRRARAATQALLGGGDGRIRPASAKAKPESVAAASLTNERLEAYLRRRAVSVLTLSADGRSTTPPAATSTRRPNYAAPSPTSGTGMAEAANGGRDGQRIGVRSSSAETKQANTGTPALASGGAKDSASVQGALQMHSSNADFQQLMSLLERDVRREQKTAALTTTSITPTKTDTQSSSEVLAAASAAKQQSQTLPPPRTFAALEDIALEQLFEDWCHQSTSTAADADEADDGAGVFIAADHRAAAFTLAAVAALDLGASSWGRKPTPGYAASATPTFVPYSSAAAAHVVNAPLTWEELMQSEVARRNARGISSSSGGASSGGDLLSHPAAIAYQATQRLRRFLQSVDCIERLVGNRRFMRSVAAYLYEHHKVFLPHYNQSPTFPDGASGGATPGPSSSLVEHLHEEYAVYEEFGRRVSAALLSSLTHYVDGFDEAEFVEALYDTPAAFAEGDVLSDHDPVTGMRGPQNVLSFPAWRLVLAMSNFESFFAWMMDYIYEEYHLADLEEESTGLAVAGARGLRALIRSTYKRPLGALAEEASAPVSGSEDATAAPPIAASASAGVSPLPLTAPASDTARTLLPSTGPSSPDGPRAVLSSSSQHLSESSLWPKGTLAPLPSSTPLNPAPPPAPSTLSSSSSLLAGAHLQFFPSPPASAGGSARVGTSKTAAPVYRKRQSTHPGRNLPPITPTTDSIVRSSNTNDEVKADIRAAGVAGASLGASLPVPLLASDAGSIREGTTQPLASPAPSRATTSSSDLAPPHRVTRTRSSTGKRDPATADGPSTERGSKTLKPKSRTSSNTRPKAGEAPKAKPQKPRLNR</sequence>
<feature type="compositionally biased region" description="Low complexity" evidence="1">
    <location>
        <begin position="48"/>
        <end position="70"/>
    </location>
</feature>
<feature type="compositionally biased region" description="Low complexity" evidence="1">
    <location>
        <begin position="692"/>
        <end position="719"/>
    </location>
</feature>
<feature type="region of interest" description="Disordered" evidence="1">
    <location>
        <begin position="748"/>
        <end position="794"/>
    </location>
</feature>
<dbReference type="Proteomes" id="UP000038009">
    <property type="component" value="Unassembled WGS sequence"/>
</dbReference>
<feature type="region of interest" description="Disordered" evidence="1">
    <location>
        <begin position="660"/>
        <end position="733"/>
    </location>
</feature>
<gene>
    <name evidence="2" type="ORF">ABL78_1264</name>
</gene>
<evidence type="ECO:0000313" key="3">
    <source>
        <dbReference type="Proteomes" id="UP000038009"/>
    </source>
</evidence>
<feature type="compositionally biased region" description="Polar residues" evidence="1">
    <location>
        <begin position="785"/>
        <end position="794"/>
    </location>
</feature>
<dbReference type="AlphaFoldDB" id="A0A0N0P865"/>
<evidence type="ECO:0000256" key="1">
    <source>
        <dbReference type="SAM" id="MobiDB-lite"/>
    </source>
</evidence>
<comment type="caution">
    <text evidence="2">The sequence shown here is derived from an EMBL/GenBank/DDBJ whole genome shotgun (WGS) entry which is preliminary data.</text>
</comment>
<feature type="region of interest" description="Disordered" evidence="1">
    <location>
        <begin position="47"/>
        <end position="129"/>
    </location>
</feature>
<dbReference type="OrthoDB" id="249037at2759"/>
<feature type="region of interest" description="Disordered" evidence="1">
    <location>
        <begin position="154"/>
        <end position="226"/>
    </location>
</feature>
<feature type="region of interest" description="Disordered" evidence="1">
    <location>
        <begin position="832"/>
        <end position="915"/>
    </location>
</feature>
<feature type="compositionally biased region" description="Low complexity" evidence="1">
    <location>
        <begin position="158"/>
        <end position="171"/>
    </location>
</feature>
<evidence type="ECO:0000313" key="2">
    <source>
        <dbReference type="EMBL" id="KPI89599.1"/>
    </source>
</evidence>
<accession>A0A0N0P865</accession>
<reference evidence="2 3" key="1">
    <citation type="journal article" date="2015" name="PLoS Pathog.">
        <title>Leptomonas seymouri: Adaptations to the Dixenous Life Cycle Analyzed by Genome Sequencing, Transcriptome Profiling and Co-infection with Leishmania donovani.</title>
        <authorList>
            <person name="Kraeva N."/>
            <person name="Butenko A."/>
            <person name="Hlavacova J."/>
            <person name="Kostygov A."/>
            <person name="Myskova J."/>
            <person name="Grybchuk D."/>
            <person name="Lestinova T."/>
            <person name="Votypka J."/>
            <person name="Volf P."/>
            <person name="Opperdoes F."/>
            <person name="Flegontov P."/>
            <person name="Lukes J."/>
            <person name="Yurchenko V."/>
        </authorList>
    </citation>
    <scope>NUCLEOTIDE SEQUENCE [LARGE SCALE GENOMIC DNA]</scope>
    <source>
        <strain evidence="2 3">ATCC 30220</strain>
    </source>
</reference>
<name>A0A0N0P865_LEPSE</name>
<dbReference type="VEuPathDB" id="TriTrypDB:Lsey_0020_0130"/>
<keyword evidence="3" id="KW-1185">Reference proteome</keyword>
<dbReference type="EMBL" id="LJSK01000020">
    <property type="protein sequence ID" value="KPI89599.1"/>
    <property type="molecule type" value="Genomic_DNA"/>
</dbReference>
<feature type="compositionally biased region" description="Polar residues" evidence="1">
    <location>
        <begin position="200"/>
        <end position="213"/>
    </location>
</feature>
<organism evidence="2 3">
    <name type="scientific">Leptomonas seymouri</name>
    <dbReference type="NCBI Taxonomy" id="5684"/>
    <lineage>
        <taxon>Eukaryota</taxon>
        <taxon>Discoba</taxon>
        <taxon>Euglenozoa</taxon>
        <taxon>Kinetoplastea</taxon>
        <taxon>Metakinetoplastina</taxon>
        <taxon>Trypanosomatida</taxon>
        <taxon>Trypanosomatidae</taxon>
        <taxon>Leishmaniinae</taxon>
        <taxon>Leptomonas</taxon>
    </lineage>
</organism>
<proteinExistence type="predicted"/>